<dbReference type="PROSITE" id="PS01124">
    <property type="entry name" value="HTH_ARAC_FAMILY_2"/>
    <property type="match status" value="1"/>
</dbReference>
<sequence length="292" mass="33798">MSSQNVSTLINPQTGNLAFKILPFRDNIHFDHLQRNNYYSLIWVTKGKGKVKADFAEHYFKENSLLAFSPYQPFMLCVSEPVEGIAIHFHPDFYCIHMHQKEVSCNGVLFNNIYQPPYVLVTEQASQTFKMVLEQMKSEIQNAELAQYESLISYLKIFLITASRLKTEQLEEIKSVPDSKEPIILQNLKDAIELNFKTKHSAGNYADLLNISPKALAKLSKNYFNKTLTDLISERIIIEAKRELYMTNKTVKEIAYELGYDDEHYFSRFFKTNADVSPQIYRETVGFGKMQS</sequence>
<evidence type="ECO:0000259" key="4">
    <source>
        <dbReference type="PROSITE" id="PS01124"/>
    </source>
</evidence>
<dbReference type="SUPFAM" id="SSF51215">
    <property type="entry name" value="Regulatory protein AraC"/>
    <property type="match status" value="1"/>
</dbReference>
<dbReference type="InterPro" id="IPR018060">
    <property type="entry name" value="HTH_AraC"/>
</dbReference>
<keyword evidence="1" id="KW-0805">Transcription regulation</keyword>
<evidence type="ECO:0000256" key="3">
    <source>
        <dbReference type="ARBA" id="ARBA00023163"/>
    </source>
</evidence>
<dbReference type="Pfam" id="PF12833">
    <property type="entry name" value="HTH_18"/>
    <property type="match status" value="1"/>
</dbReference>
<feature type="domain" description="HTH araC/xylS-type" evidence="4">
    <location>
        <begin position="186"/>
        <end position="284"/>
    </location>
</feature>
<dbReference type="RefSeq" id="WP_213254858.1">
    <property type="nucleotide sequence ID" value="NZ_JAGYWA010000001.1"/>
</dbReference>
<dbReference type="Proteomes" id="UP001595935">
    <property type="component" value="Unassembled WGS sequence"/>
</dbReference>
<accession>A0ABV9P7I7</accession>
<dbReference type="InterPro" id="IPR009057">
    <property type="entry name" value="Homeodomain-like_sf"/>
</dbReference>
<evidence type="ECO:0000256" key="1">
    <source>
        <dbReference type="ARBA" id="ARBA00023015"/>
    </source>
</evidence>
<dbReference type="InterPro" id="IPR037923">
    <property type="entry name" value="HTH-like"/>
</dbReference>
<keyword evidence="6" id="KW-1185">Reference proteome</keyword>
<gene>
    <name evidence="5" type="ORF">ACFO5S_01355</name>
</gene>
<keyword evidence="3" id="KW-0804">Transcription</keyword>
<dbReference type="SMART" id="SM00342">
    <property type="entry name" value="HTH_ARAC"/>
    <property type="match status" value="1"/>
</dbReference>
<evidence type="ECO:0000313" key="6">
    <source>
        <dbReference type="Proteomes" id="UP001595935"/>
    </source>
</evidence>
<organism evidence="5 6">
    <name type="scientific">Flavobacterium branchiicola</name>
    <dbReference type="NCBI Taxonomy" id="1114875"/>
    <lineage>
        <taxon>Bacteria</taxon>
        <taxon>Pseudomonadati</taxon>
        <taxon>Bacteroidota</taxon>
        <taxon>Flavobacteriia</taxon>
        <taxon>Flavobacteriales</taxon>
        <taxon>Flavobacteriaceae</taxon>
        <taxon>Flavobacterium</taxon>
    </lineage>
</organism>
<comment type="caution">
    <text evidence="5">The sequence shown here is derived from an EMBL/GenBank/DDBJ whole genome shotgun (WGS) entry which is preliminary data.</text>
</comment>
<dbReference type="Gene3D" id="1.10.10.60">
    <property type="entry name" value="Homeodomain-like"/>
    <property type="match status" value="1"/>
</dbReference>
<protein>
    <submittedName>
        <fullName evidence="5">Helix-turn-helix domain-containing protein</fullName>
    </submittedName>
</protein>
<dbReference type="EMBL" id="JBHSGV010000001">
    <property type="protein sequence ID" value="MFC4746074.1"/>
    <property type="molecule type" value="Genomic_DNA"/>
</dbReference>
<evidence type="ECO:0000256" key="2">
    <source>
        <dbReference type="ARBA" id="ARBA00023125"/>
    </source>
</evidence>
<reference evidence="6" key="1">
    <citation type="journal article" date="2019" name="Int. J. Syst. Evol. Microbiol.">
        <title>The Global Catalogue of Microorganisms (GCM) 10K type strain sequencing project: providing services to taxonomists for standard genome sequencing and annotation.</title>
        <authorList>
            <consortium name="The Broad Institute Genomics Platform"/>
            <consortium name="The Broad Institute Genome Sequencing Center for Infectious Disease"/>
            <person name="Wu L."/>
            <person name="Ma J."/>
        </authorList>
    </citation>
    <scope>NUCLEOTIDE SEQUENCE [LARGE SCALE GENOMIC DNA]</scope>
    <source>
        <strain evidence="6">WYCCWR 13023</strain>
    </source>
</reference>
<dbReference type="SUPFAM" id="SSF46689">
    <property type="entry name" value="Homeodomain-like"/>
    <property type="match status" value="1"/>
</dbReference>
<name>A0ABV9P7I7_9FLAO</name>
<dbReference type="PANTHER" id="PTHR43280">
    <property type="entry name" value="ARAC-FAMILY TRANSCRIPTIONAL REGULATOR"/>
    <property type="match status" value="1"/>
</dbReference>
<keyword evidence="2" id="KW-0238">DNA-binding</keyword>
<proteinExistence type="predicted"/>
<evidence type="ECO:0000313" key="5">
    <source>
        <dbReference type="EMBL" id="MFC4746074.1"/>
    </source>
</evidence>
<dbReference type="PANTHER" id="PTHR43280:SF32">
    <property type="entry name" value="TRANSCRIPTIONAL REGULATORY PROTEIN"/>
    <property type="match status" value="1"/>
</dbReference>